<evidence type="ECO:0000256" key="6">
    <source>
        <dbReference type="SAM" id="Coils"/>
    </source>
</evidence>
<dbReference type="OrthoDB" id="1931098at2759"/>
<organism evidence="8 9">
    <name type="scientific">Genlisea aurea</name>
    <dbReference type="NCBI Taxonomy" id="192259"/>
    <lineage>
        <taxon>Eukaryota</taxon>
        <taxon>Viridiplantae</taxon>
        <taxon>Streptophyta</taxon>
        <taxon>Embryophyta</taxon>
        <taxon>Tracheophyta</taxon>
        <taxon>Spermatophyta</taxon>
        <taxon>Magnoliopsida</taxon>
        <taxon>eudicotyledons</taxon>
        <taxon>Gunneridae</taxon>
        <taxon>Pentapetalae</taxon>
        <taxon>asterids</taxon>
        <taxon>lamiids</taxon>
        <taxon>Lamiales</taxon>
        <taxon>Lentibulariaceae</taxon>
        <taxon>Genlisea</taxon>
    </lineage>
</organism>
<accession>S8C926</accession>
<dbReference type="InterPro" id="IPR036638">
    <property type="entry name" value="HLH_DNA-bd_sf"/>
</dbReference>
<comment type="caution">
    <text evidence="8">The sequence shown here is derived from an EMBL/GenBank/DDBJ whole genome shotgun (WGS) entry which is preliminary data.</text>
</comment>
<evidence type="ECO:0000313" key="8">
    <source>
        <dbReference type="EMBL" id="EPS63404.1"/>
    </source>
</evidence>
<keyword evidence="5" id="KW-0539">Nucleus</keyword>
<feature type="non-terminal residue" evidence="8">
    <location>
        <position position="1"/>
    </location>
</feature>
<evidence type="ECO:0000259" key="7">
    <source>
        <dbReference type="PROSITE" id="PS50888"/>
    </source>
</evidence>
<dbReference type="Gene3D" id="4.10.280.10">
    <property type="entry name" value="Helix-loop-helix DNA-binding domain"/>
    <property type="match status" value="1"/>
</dbReference>
<dbReference type="PANTHER" id="PTHR47075:SF9">
    <property type="entry name" value="TRANSCRIPTION FACTOR BHLH47"/>
    <property type="match status" value="1"/>
</dbReference>
<keyword evidence="3" id="KW-0238">DNA-binding</keyword>
<gene>
    <name evidence="8" type="ORF">M569_11379</name>
</gene>
<feature type="coiled-coil region" evidence="6">
    <location>
        <begin position="42"/>
        <end position="69"/>
    </location>
</feature>
<dbReference type="Pfam" id="PF23177">
    <property type="entry name" value="bHLH_IRO3"/>
    <property type="match status" value="1"/>
</dbReference>
<comment type="subcellular location">
    <subcellularLocation>
        <location evidence="1">Nucleus</location>
    </subcellularLocation>
</comment>
<sequence length="88" mass="10234">RAQNKAEREKRKRDRINELFINLGNSLDFKQHQTVQGKASILRETIRVLVEQRALIDGLEKENATLVSESNYVEAERNELLDEIAELE</sequence>
<evidence type="ECO:0000313" key="9">
    <source>
        <dbReference type="Proteomes" id="UP000015453"/>
    </source>
</evidence>
<dbReference type="PANTHER" id="PTHR47075">
    <property type="entry name" value="TRANSCRIPTION FACTOR BHLH47"/>
    <property type="match status" value="1"/>
</dbReference>
<dbReference type="InterPro" id="IPR011598">
    <property type="entry name" value="bHLH_dom"/>
</dbReference>
<keyword evidence="2" id="KW-0805">Transcription regulation</keyword>
<protein>
    <recommendedName>
        <fullName evidence="7">BHLH domain-containing protein</fullName>
    </recommendedName>
</protein>
<reference evidence="8 9" key="1">
    <citation type="journal article" date="2013" name="BMC Genomics">
        <title>The miniature genome of a carnivorous plant Genlisea aurea contains a low number of genes and short non-coding sequences.</title>
        <authorList>
            <person name="Leushkin E.V."/>
            <person name="Sutormin R.A."/>
            <person name="Nabieva E.R."/>
            <person name="Penin A.A."/>
            <person name="Kondrashov A.S."/>
            <person name="Logacheva M.D."/>
        </authorList>
    </citation>
    <scope>NUCLEOTIDE SEQUENCE [LARGE SCALE GENOMIC DNA]</scope>
</reference>
<proteinExistence type="predicted"/>
<dbReference type="AlphaFoldDB" id="S8C926"/>
<keyword evidence="4" id="KW-0804">Transcription</keyword>
<keyword evidence="9" id="KW-1185">Reference proteome</keyword>
<evidence type="ECO:0000256" key="4">
    <source>
        <dbReference type="ARBA" id="ARBA00023163"/>
    </source>
</evidence>
<dbReference type="GO" id="GO:0005634">
    <property type="term" value="C:nucleus"/>
    <property type="evidence" value="ECO:0007669"/>
    <property type="project" value="UniProtKB-SubCell"/>
</dbReference>
<keyword evidence="6" id="KW-0175">Coiled coil</keyword>
<dbReference type="SUPFAM" id="SSF47459">
    <property type="entry name" value="HLH, helix-loop-helix DNA-binding domain"/>
    <property type="match status" value="1"/>
</dbReference>
<dbReference type="Proteomes" id="UP000015453">
    <property type="component" value="Unassembled WGS sequence"/>
</dbReference>
<dbReference type="PROSITE" id="PS50888">
    <property type="entry name" value="BHLH"/>
    <property type="match status" value="1"/>
</dbReference>
<feature type="non-terminal residue" evidence="8">
    <location>
        <position position="88"/>
    </location>
</feature>
<dbReference type="InterPro" id="IPR057075">
    <property type="entry name" value="bHLH_IRO3"/>
</dbReference>
<dbReference type="EMBL" id="AUSU01005510">
    <property type="protein sequence ID" value="EPS63404.1"/>
    <property type="molecule type" value="Genomic_DNA"/>
</dbReference>
<dbReference type="GO" id="GO:0003677">
    <property type="term" value="F:DNA binding"/>
    <property type="evidence" value="ECO:0007669"/>
    <property type="project" value="UniProtKB-KW"/>
</dbReference>
<evidence type="ECO:0000256" key="3">
    <source>
        <dbReference type="ARBA" id="ARBA00023125"/>
    </source>
</evidence>
<feature type="domain" description="BHLH" evidence="7">
    <location>
        <begin position="1"/>
        <end position="52"/>
    </location>
</feature>
<evidence type="ECO:0000256" key="1">
    <source>
        <dbReference type="ARBA" id="ARBA00004123"/>
    </source>
</evidence>
<evidence type="ECO:0000256" key="2">
    <source>
        <dbReference type="ARBA" id="ARBA00023015"/>
    </source>
</evidence>
<dbReference type="GO" id="GO:0046983">
    <property type="term" value="F:protein dimerization activity"/>
    <property type="evidence" value="ECO:0007669"/>
    <property type="project" value="InterPro"/>
</dbReference>
<evidence type="ECO:0000256" key="5">
    <source>
        <dbReference type="ARBA" id="ARBA00023242"/>
    </source>
</evidence>
<name>S8C926_9LAMI</name>